<evidence type="ECO:0000256" key="1">
    <source>
        <dbReference type="SAM" id="MobiDB-lite"/>
    </source>
</evidence>
<comment type="caution">
    <text evidence="2">The sequence shown here is derived from an EMBL/GenBank/DDBJ whole genome shotgun (WGS) entry which is preliminary data.</text>
</comment>
<sequence length="174" mass="20184">MLGFTENLSGAWQIVRKTGRIHVKQGFLEQNQNQLEKNYFEVVMNIFIERFIPFLTGEQVCLGIIHSTYSKFNGILWKNTKPSIAVLELPAPDGNEKKKVRFAQSYAPSQIADVWKRFFNLISAQMTDSFELERTKQRNAQSQKTLAPHQHIEQSERKKKRIQVVHCSLDTCTQ</sequence>
<keyword evidence="3" id="KW-1185">Reference proteome</keyword>
<dbReference type="AlphaFoldDB" id="A0A368G408"/>
<dbReference type="GO" id="GO:0019825">
    <property type="term" value="F:oxygen binding"/>
    <property type="evidence" value="ECO:0007669"/>
    <property type="project" value="InterPro"/>
</dbReference>
<dbReference type="GO" id="GO:0020037">
    <property type="term" value="F:heme binding"/>
    <property type="evidence" value="ECO:0007669"/>
    <property type="project" value="InterPro"/>
</dbReference>
<organism evidence="2 3">
    <name type="scientific">Ancylostoma caninum</name>
    <name type="common">Dog hookworm</name>
    <dbReference type="NCBI Taxonomy" id="29170"/>
    <lineage>
        <taxon>Eukaryota</taxon>
        <taxon>Metazoa</taxon>
        <taxon>Ecdysozoa</taxon>
        <taxon>Nematoda</taxon>
        <taxon>Chromadorea</taxon>
        <taxon>Rhabditida</taxon>
        <taxon>Rhabditina</taxon>
        <taxon>Rhabditomorpha</taxon>
        <taxon>Strongyloidea</taxon>
        <taxon>Ancylostomatidae</taxon>
        <taxon>Ancylostomatinae</taxon>
        <taxon>Ancylostoma</taxon>
    </lineage>
</organism>
<gene>
    <name evidence="2" type="ORF">ANCCAN_14908</name>
</gene>
<name>A0A368G408_ANCCA</name>
<dbReference type="OrthoDB" id="5850767at2759"/>
<accession>A0A368G408</accession>
<evidence type="ECO:0000313" key="3">
    <source>
        <dbReference type="Proteomes" id="UP000252519"/>
    </source>
</evidence>
<dbReference type="Gene3D" id="1.10.490.10">
    <property type="entry name" value="Globins"/>
    <property type="match status" value="1"/>
</dbReference>
<dbReference type="Proteomes" id="UP000252519">
    <property type="component" value="Unassembled WGS sequence"/>
</dbReference>
<reference evidence="2 3" key="1">
    <citation type="submission" date="2014-10" db="EMBL/GenBank/DDBJ databases">
        <title>Draft genome of the hookworm Ancylostoma caninum.</title>
        <authorList>
            <person name="Mitreva M."/>
        </authorList>
    </citation>
    <scope>NUCLEOTIDE SEQUENCE [LARGE SCALE GENOMIC DNA]</scope>
    <source>
        <strain evidence="2 3">Baltimore</strain>
    </source>
</reference>
<dbReference type="InterPro" id="IPR012292">
    <property type="entry name" value="Globin/Proto"/>
</dbReference>
<evidence type="ECO:0000313" key="2">
    <source>
        <dbReference type="EMBL" id="RCN39183.1"/>
    </source>
</evidence>
<feature type="region of interest" description="Disordered" evidence="1">
    <location>
        <begin position="137"/>
        <end position="158"/>
    </location>
</feature>
<protein>
    <submittedName>
        <fullName evidence="2">Uncharacterized protein</fullName>
    </submittedName>
</protein>
<proteinExistence type="predicted"/>
<dbReference type="STRING" id="29170.A0A368G408"/>
<dbReference type="EMBL" id="JOJR01000352">
    <property type="protein sequence ID" value="RCN39183.1"/>
    <property type="molecule type" value="Genomic_DNA"/>
</dbReference>